<protein>
    <submittedName>
        <fullName evidence="1">Uncharacterized protein</fullName>
    </submittedName>
</protein>
<dbReference type="EMBL" id="CP020028">
    <property type="protein sequence ID" value="ASR48639.1"/>
    <property type="molecule type" value="Genomic_DNA"/>
</dbReference>
<dbReference type="Proteomes" id="UP000214666">
    <property type="component" value="Chromosome"/>
</dbReference>
<accession>A0A222WQ42</accession>
<dbReference type="OrthoDB" id="2617997at2"/>
<keyword evidence="2" id="KW-1185">Reference proteome</keyword>
<evidence type="ECO:0000313" key="2">
    <source>
        <dbReference type="Proteomes" id="UP000214666"/>
    </source>
</evidence>
<dbReference type="KEGG" id="pkb:B4V02_19060"/>
<organism evidence="1 2">
    <name type="scientific">Paenibacillus kribbensis</name>
    <dbReference type="NCBI Taxonomy" id="172713"/>
    <lineage>
        <taxon>Bacteria</taxon>
        <taxon>Bacillati</taxon>
        <taxon>Bacillota</taxon>
        <taxon>Bacilli</taxon>
        <taxon>Bacillales</taxon>
        <taxon>Paenibacillaceae</taxon>
        <taxon>Paenibacillus</taxon>
    </lineage>
</organism>
<reference evidence="1 2" key="1">
    <citation type="submission" date="2017-03" db="EMBL/GenBank/DDBJ databases">
        <title>Complete genome sequence of Paenibacillus Kribbensis producing bioflocculants.</title>
        <authorList>
            <person name="Lee H.-G."/>
            <person name="Oh H.-M."/>
        </authorList>
    </citation>
    <scope>NUCLEOTIDE SEQUENCE [LARGE SCALE GENOMIC DNA]</scope>
    <source>
        <strain evidence="1 2">AM49</strain>
    </source>
</reference>
<sequence>MFIKTKTNSFVLERAAMVFGPYDQSHNYEIFEGIIYDGQYFFHIEDGRLWLRHVLKVDHPEHTHLFVDGDSGGLQLAENIQCDLMEAVSDTIERLHTMDSMTFLINELLWLNNRGDIKLNFIK</sequence>
<proteinExistence type="predicted"/>
<dbReference type="RefSeq" id="WP_007429252.1">
    <property type="nucleotide sequence ID" value="NZ_CP020028.1"/>
</dbReference>
<evidence type="ECO:0000313" key="1">
    <source>
        <dbReference type="EMBL" id="ASR48639.1"/>
    </source>
</evidence>
<name>A0A222WQ42_9BACL</name>
<gene>
    <name evidence="1" type="ORF">B4V02_19060</name>
</gene>
<dbReference type="AlphaFoldDB" id="A0A222WQ42"/>